<dbReference type="RefSeq" id="WP_089950846.1">
    <property type="nucleotide sequence ID" value="NZ_FOFR01000004.1"/>
</dbReference>
<evidence type="ECO:0000313" key="2">
    <source>
        <dbReference type="Proteomes" id="UP000199352"/>
    </source>
</evidence>
<evidence type="ECO:0000313" key="1">
    <source>
        <dbReference type="EMBL" id="SEQ64839.1"/>
    </source>
</evidence>
<sequence length="127" mass="13234">MAVTSGHVLPCGCDVEQVWEAIGLSGGHARSCPHCAAVRESLLVLRAATAELARDQAEPSSGLVSRVMSAVRAEVRRSDVLPSPGDGPARMSMRAVAMAGDVGEDPMCVRLVVTDVDGRSLDHLNGT</sequence>
<proteinExistence type="predicted"/>
<keyword evidence="2" id="KW-1185">Reference proteome</keyword>
<dbReference type="STRING" id="402600.SAMN05216188_104162"/>
<protein>
    <submittedName>
        <fullName evidence="1">Uncharacterized protein</fullName>
    </submittedName>
</protein>
<dbReference type="AlphaFoldDB" id="A0A1H9HR66"/>
<dbReference type="OrthoDB" id="3711227at2"/>
<name>A0A1H9HR66_9PSEU</name>
<accession>A0A1H9HR66</accession>
<dbReference type="EMBL" id="FOFR01000004">
    <property type="protein sequence ID" value="SEQ64839.1"/>
    <property type="molecule type" value="Genomic_DNA"/>
</dbReference>
<dbReference type="Proteomes" id="UP000199352">
    <property type="component" value="Unassembled WGS sequence"/>
</dbReference>
<gene>
    <name evidence="1" type="ORF">SAMN05216188_104162</name>
</gene>
<organism evidence="1 2">
    <name type="scientific">Lentzea xinjiangensis</name>
    <dbReference type="NCBI Taxonomy" id="402600"/>
    <lineage>
        <taxon>Bacteria</taxon>
        <taxon>Bacillati</taxon>
        <taxon>Actinomycetota</taxon>
        <taxon>Actinomycetes</taxon>
        <taxon>Pseudonocardiales</taxon>
        <taxon>Pseudonocardiaceae</taxon>
        <taxon>Lentzea</taxon>
    </lineage>
</organism>
<reference evidence="2" key="1">
    <citation type="submission" date="2016-10" db="EMBL/GenBank/DDBJ databases">
        <authorList>
            <person name="Varghese N."/>
            <person name="Submissions S."/>
        </authorList>
    </citation>
    <scope>NUCLEOTIDE SEQUENCE [LARGE SCALE GENOMIC DNA]</scope>
    <source>
        <strain evidence="2">CGMCC 4.3525</strain>
    </source>
</reference>